<keyword evidence="3" id="KW-1185">Reference proteome</keyword>
<evidence type="ECO:0000259" key="1">
    <source>
        <dbReference type="Pfam" id="PF00535"/>
    </source>
</evidence>
<evidence type="ECO:0000313" key="2">
    <source>
        <dbReference type="EMBL" id="MBF0637230.1"/>
    </source>
</evidence>
<dbReference type="EMBL" id="JADGII010000014">
    <property type="protein sequence ID" value="MBF0637230.1"/>
    <property type="molecule type" value="Genomic_DNA"/>
</dbReference>
<dbReference type="PANTHER" id="PTHR22916">
    <property type="entry name" value="GLYCOSYLTRANSFERASE"/>
    <property type="match status" value="1"/>
</dbReference>
<name>A0ABR9XT57_9CHLB</name>
<accession>A0ABR9XT57</accession>
<dbReference type="SUPFAM" id="SSF53448">
    <property type="entry name" value="Nucleotide-diphospho-sugar transferases"/>
    <property type="match status" value="1"/>
</dbReference>
<organism evidence="2 3">
    <name type="scientific">Prosthecochloris ethylica</name>
    <dbReference type="NCBI Taxonomy" id="2743976"/>
    <lineage>
        <taxon>Bacteria</taxon>
        <taxon>Pseudomonadati</taxon>
        <taxon>Chlorobiota</taxon>
        <taxon>Chlorobiia</taxon>
        <taxon>Chlorobiales</taxon>
        <taxon>Chlorobiaceae</taxon>
        <taxon>Prosthecochloris</taxon>
    </lineage>
</organism>
<dbReference type="RefSeq" id="WP_175187615.1">
    <property type="nucleotide sequence ID" value="NZ_JABVZQ010000013.1"/>
</dbReference>
<protein>
    <submittedName>
        <fullName evidence="2">Glycosyltransferase</fullName>
    </submittedName>
</protein>
<evidence type="ECO:0000313" key="3">
    <source>
        <dbReference type="Proteomes" id="UP000619838"/>
    </source>
</evidence>
<dbReference type="Gene3D" id="3.90.550.10">
    <property type="entry name" value="Spore Coat Polysaccharide Biosynthesis Protein SpsA, Chain A"/>
    <property type="match status" value="1"/>
</dbReference>
<sequence length="308" mass="35643">MDAKNMISIIMPVYNGDRYIGQAIESCLRQSERERWELIIVNDGSTDDTARVIEPYLKDKRVKLVSQDNKGVSAARNRAIAHSRGNYIAFLDADDYYLPHTIKNYLEAIERTKGSFALYYCNYLRVNEEGKINAAMRVKPPMQRPELHLQFLLPKLLPLLPSTTFIDKKALATTGGFDEQYTTCEDIHLFTRIAEKFDIAKLDFFNCCRRMHDLQATKRLDAILFWREQHNLEYLKRHDFCFFCTTHDRKKQARIAEHLGDLMLESKPGALPKTAAYLYQQSLLLNSSNTVQAKLEHVQANLPEVSYP</sequence>
<dbReference type="InterPro" id="IPR001173">
    <property type="entry name" value="Glyco_trans_2-like"/>
</dbReference>
<feature type="domain" description="Glycosyltransferase 2-like" evidence="1">
    <location>
        <begin position="8"/>
        <end position="117"/>
    </location>
</feature>
<dbReference type="InterPro" id="IPR029044">
    <property type="entry name" value="Nucleotide-diphossugar_trans"/>
</dbReference>
<dbReference type="Pfam" id="PF00535">
    <property type="entry name" value="Glycos_transf_2"/>
    <property type="match status" value="1"/>
</dbReference>
<gene>
    <name evidence="2" type="ORF">INT08_08610</name>
</gene>
<dbReference type="Proteomes" id="UP000619838">
    <property type="component" value="Unassembled WGS sequence"/>
</dbReference>
<dbReference type="PANTHER" id="PTHR22916:SF3">
    <property type="entry name" value="UDP-GLCNAC:BETAGAL BETA-1,3-N-ACETYLGLUCOSAMINYLTRANSFERASE-LIKE PROTEIN 1"/>
    <property type="match status" value="1"/>
</dbReference>
<comment type="caution">
    <text evidence="2">The sequence shown here is derived from an EMBL/GenBank/DDBJ whole genome shotgun (WGS) entry which is preliminary data.</text>
</comment>
<reference evidence="2 3" key="1">
    <citation type="journal article" date="2020" name="Microorganisms">
        <title>Simultaneous Genome Sequencing of Prosthecochloris ethylica and Desulfuromonas acetoxidans within a Syntrophic Mixture Reveals Unique Pili and Protein Interactions.</title>
        <authorList>
            <person name="Kyndt J.A."/>
            <person name="Van Beeumen J.J."/>
            <person name="Meyer T.E."/>
        </authorList>
    </citation>
    <scope>NUCLEOTIDE SEQUENCE [LARGE SCALE GENOMIC DNA]</scope>
    <source>
        <strain evidence="2 3">N3</strain>
    </source>
</reference>
<proteinExistence type="predicted"/>